<dbReference type="Pfam" id="PF01724">
    <property type="entry name" value="DUF29"/>
    <property type="match status" value="1"/>
</dbReference>
<dbReference type="AlphaFoldDB" id="A0A3S1ABC5"/>
<proteinExistence type="predicted"/>
<dbReference type="InterPro" id="IPR002636">
    <property type="entry name" value="DUF29"/>
</dbReference>
<reference evidence="1 2" key="1">
    <citation type="journal article" date="2019" name="Genome Biol. Evol.">
        <title>Day and night: Metabolic profiles and evolutionary relationships of six axenic non-marine cyanobacteria.</title>
        <authorList>
            <person name="Will S.E."/>
            <person name="Henke P."/>
            <person name="Boedeker C."/>
            <person name="Huang S."/>
            <person name="Brinkmann H."/>
            <person name="Rohde M."/>
            <person name="Jarek M."/>
            <person name="Friedl T."/>
            <person name="Seufert S."/>
            <person name="Schumacher M."/>
            <person name="Overmann J."/>
            <person name="Neumann-Schaal M."/>
            <person name="Petersen J."/>
        </authorList>
    </citation>
    <scope>NUCLEOTIDE SEQUENCE [LARGE SCALE GENOMIC DNA]</scope>
    <source>
        <strain evidence="1 2">SAG 1403-4b</strain>
    </source>
</reference>
<dbReference type="PANTHER" id="PTHR34235:SF3">
    <property type="entry name" value="SLR1203 PROTEIN"/>
    <property type="match status" value="1"/>
</dbReference>
<evidence type="ECO:0000313" key="1">
    <source>
        <dbReference type="EMBL" id="RUS97255.1"/>
    </source>
</evidence>
<accession>A0A3S1ABC5</accession>
<protein>
    <recommendedName>
        <fullName evidence="3">DUF29 domain-containing protein</fullName>
    </recommendedName>
</protein>
<dbReference type="PANTHER" id="PTHR34235">
    <property type="entry name" value="SLR1203 PROTEIN-RELATED"/>
    <property type="match status" value="1"/>
</dbReference>
<keyword evidence="2" id="KW-1185">Reference proteome</keyword>
<dbReference type="EMBL" id="RSCM01000005">
    <property type="protein sequence ID" value="RUS97255.1"/>
    <property type="molecule type" value="Genomic_DNA"/>
</dbReference>
<dbReference type="Gene3D" id="1.20.1220.20">
    <property type="entry name" value="Uncharcterised protein PF01724"/>
    <property type="match status" value="1"/>
</dbReference>
<dbReference type="RefSeq" id="WP_127053796.1">
    <property type="nucleotide sequence ID" value="NZ_RSCM01000005.1"/>
</dbReference>
<evidence type="ECO:0000313" key="2">
    <source>
        <dbReference type="Proteomes" id="UP000276103"/>
    </source>
</evidence>
<organism evidence="1 2">
    <name type="scientific">Trichormus variabilis SAG 1403-4b</name>
    <dbReference type="NCBI Taxonomy" id="447716"/>
    <lineage>
        <taxon>Bacteria</taxon>
        <taxon>Bacillati</taxon>
        <taxon>Cyanobacteriota</taxon>
        <taxon>Cyanophyceae</taxon>
        <taxon>Nostocales</taxon>
        <taxon>Nostocaceae</taxon>
        <taxon>Trichormus</taxon>
    </lineage>
</organism>
<dbReference type="OrthoDB" id="5769308at2"/>
<gene>
    <name evidence="1" type="ORF">DSM107003_19960</name>
</gene>
<dbReference type="Proteomes" id="UP000276103">
    <property type="component" value="Unassembled WGS sequence"/>
</dbReference>
<name>A0A3S1ABC5_ANAVA</name>
<sequence>MINITQNQLKQLYEIDDYLWLEETIKLLKTKDLENLDLDNLIEELESLGRNDLNKVRSLLKQIIIHILLLEYWQEEYERNYRHWQGEIIAFRDDLNNSVTTTLKNKLIQELEHIYNVAVKIVSTKTGLSSNLFPDNCPYSLEHLLDDNWYPEKHS</sequence>
<evidence type="ECO:0008006" key="3">
    <source>
        <dbReference type="Google" id="ProtNLM"/>
    </source>
</evidence>
<comment type="caution">
    <text evidence="1">The sequence shown here is derived from an EMBL/GenBank/DDBJ whole genome shotgun (WGS) entry which is preliminary data.</text>
</comment>